<name>A0A1M5ZJP6_9FIRM</name>
<gene>
    <name evidence="1" type="ORF">SAMN02745823_03829</name>
</gene>
<dbReference type="STRING" id="1123282.SAMN02745823_03829"/>
<reference evidence="1 2" key="1">
    <citation type="submission" date="2016-11" db="EMBL/GenBank/DDBJ databases">
        <authorList>
            <person name="Jaros S."/>
            <person name="Januszkiewicz K."/>
            <person name="Wedrychowicz H."/>
        </authorList>
    </citation>
    <scope>NUCLEOTIDE SEQUENCE [LARGE SCALE GENOMIC DNA]</scope>
    <source>
        <strain evidence="1 2">DSM 10068</strain>
    </source>
</reference>
<dbReference type="EMBL" id="FQXV01000024">
    <property type="protein sequence ID" value="SHI24384.1"/>
    <property type="molecule type" value="Genomic_DNA"/>
</dbReference>
<evidence type="ECO:0000313" key="2">
    <source>
        <dbReference type="Proteomes" id="UP000183995"/>
    </source>
</evidence>
<proteinExistence type="predicted"/>
<evidence type="ECO:0000313" key="1">
    <source>
        <dbReference type="EMBL" id="SHI24384.1"/>
    </source>
</evidence>
<protein>
    <submittedName>
        <fullName evidence="1">Uncharacterized protein</fullName>
    </submittedName>
</protein>
<dbReference type="RefSeq" id="WP_073083256.1">
    <property type="nucleotide sequence ID" value="NZ_FQXV01000024.1"/>
</dbReference>
<accession>A0A1M5ZJP6</accession>
<dbReference type="AlphaFoldDB" id="A0A1M5ZJP6"/>
<dbReference type="Proteomes" id="UP000183995">
    <property type="component" value="Unassembled WGS sequence"/>
</dbReference>
<organism evidence="1 2">
    <name type="scientific">Sporobacter termitidis DSM 10068</name>
    <dbReference type="NCBI Taxonomy" id="1123282"/>
    <lineage>
        <taxon>Bacteria</taxon>
        <taxon>Bacillati</taxon>
        <taxon>Bacillota</taxon>
        <taxon>Clostridia</taxon>
        <taxon>Eubacteriales</taxon>
        <taxon>Oscillospiraceae</taxon>
        <taxon>Sporobacter</taxon>
    </lineage>
</organism>
<sequence length="210" mass="23785">MNDYENLIKALRYCTSGDCDCANGHVPDICKERANKIDCIDFLSISAADALEFLTAQLTDMTCKLDDLSRENNTLHDLGTENEASLAEQLADLQETANRNATAFAKDRAWFFEEQDRLKRQLAEAISAQRQNYAKFIRQKERADQLEAELIAALAMLRKTFRAYSAFEDHVLGTMTMDGSTFETISEDVDGVEEFLDKLHDVKKEDNTHA</sequence>
<keyword evidence="2" id="KW-1185">Reference proteome</keyword>